<feature type="compositionally biased region" description="Basic and acidic residues" evidence="1">
    <location>
        <begin position="391"/>
        <end position="404"/>
    </location>
</feature>
<feature type="region of interest" description="Disordered" evidence="1">
    <location>
        <begin position="371"/>
        <end position="410"/>
    </location>
</feature>
<sequence length="410" mass="45236">MKQKSYKDGFEKRRLVALVAGVLLFIGVFSFLYWFIAFPLVWSALPSQGWLSFWFNIYSGVAFLVWASVVLLALLLLWHHRGKIVPIQPDPTSAGAPSWEAGGPEYPTKLTLIQPDDVSGKAQQVLVGPRKSPSKEVSVSSDNISKSLDDDHSSQDNSSTQSLQTVIPNMQHKEESNPVDITRKVIPAKNNTKKKISCTESESSIDVTPVVSPRSTDNVTLNLEKSGVMLRKKPNLKLVIAKEDDDSVPAPLSPRELFFKDLLLKAEESRARARSQEVRLVPMQKADIRKSMPASTSRDRSLSPVDHTARIVAHSPKSAELGVARQRNSSEEYFIAQVTPSETKTSEMLVFVSDDSSSAKSPAVQWKLVSGCDESCSPRSPRAGAVDSFIDSERNHTRESEGRAVSDSVF</sequence>
<accession>A0ABQ9G7I7</accession>
<feature type="region of interest" description="Disordered" evidence="1">
    <location>
        <begin position="123"/>
        <end position="162"/>
    </location>
</feature>
<evidence type="ECO:0000313" key="3">
    <source>
        <dbReference type="EMBL" id="KAJ8868402.1"/>
    </source>
</evidence>
<gene>
    <name evidence="3" type="ORF">PR048_029918</name>
</gene>
<dbReference type="Proteomes" id="UP001159363">
    <property type="component" value="Chromosome 13"/>
</dbReference>
<proteinExistence type="predicted"/>
<comment type="caution">
    <text evidence="3">The sequence shown here is derived from an EMBL/GenBank/DDBJ whole genome shotgun (WGS) entry which is preliminary data.</text>
</comment>
<feature type="transmembrane region" description="Helical" evidence="2">
    <location>
        <begin position="57"/>
        <end position="78"/>
    </location>
</feature>
<dbReference type="EMBL" id="JARBHB010000014">
    <property type="protein sequence ID" value="KAJ8868402.1"/>
    <property type="molecule type" value="Genomic_DNA"/>
</dbReference>
<evidence type="ECO:0000256" key="1">
    <source>
        <dbReference type="SAM" id="MobiDB-lite"/>
    </source>
</evidence>
<keyword evidence="2" id="KW-0472">Membrane</keyword>
<keyword evidence="2" id="KW-1133">Transmembrane helix</keyword>
<name>A0ABQ9G7I7_9NEOP</name>
<feature type="transmembrane region" description="Helical" evidence="2">
    <location>
        <begin position="15"/>
        <end position="37"/>
    </location>
</feature>
<reference evidence="3 4" key="1">
    <citation type="submission" date="2023-02" db="EMBL/GenBank/DDBJ databases">
        <title>LHISI_Scaffold_Assembly.</title>
        <authorList>
            <person name="Stuart O.P."/>
            <person name="Cleave R."/>
            <person name="Magrath M.J.L."/>
            <person name="Mikheyev A.S."/>
        </authorList>
    </citation>
    <scope>NUCLEOTIDE SEQUENCE [LARGE SCALE GENOMIC DNA]</scope>
    <source>
        <strain evidence="3">Daus_M_001</strain>
        <tissue evidence="3">Leg muscle</tissue>
    </source>
</reference>
<protein>
    <submittedName>
        <fullName evidence="3">Uncharacterized protein</fullName>
    </submittedName>
</protein>
<keyword evidence="4" id="KW-1185">Reference proteome</keyword>
<keyword evidence="2" id="KW-0812">Transmembrane</keyword>
<organism evidence="3 4">
    <name type="scientific">Dryococelus australis</name>
    <dbReference type="NCBI Taxonomy" id="614101"/>
    <lineage>
        <taxon>Eukaryota</taxon>
        <taxon>Metazoa</taxon>
        <taxon>Ecdysozoa</taxon>
        <taxon>Arthropoda</taxon>
        <taxon>Hexapoda</taxon>
        <taxon>Insecta</taxon>
        <taxon>Pterygota</taxon>
        <taxon>Neoptera</taxon>
        <taxon>Polyneoptera</taxon>
        <taxon>Phasmatodea</taxon>
        <taxon>Verophasmatodea</taxon>
        <taxon>Anareolatae</taxon>
        <taxon>Phasmatidae</taxon>
        <taxon>Eurycanthinae</taxon>
        <taxon>Dryococelus</taxon>
    </lineage>
</organism>
<evidence type="ECO:0000313" key="4">
    <source>
        <dbReference type="Proteomes" id="UP001159363"/>
    </source>
</evidence>
<feature type="compositionally biased region" description="Polar residues" evidence="1">
    <location>
        <begin position="135"/>
        <end position="146"/>
    </location>
</feature>
<evidence type="ECO:0000256" key="2">
    <source>
        <dbReference type="SAM" id="Phobius"/>
    </source>
</evidence>